<comment type="caution">
    <text evidence="3">The sequence shown here is derived from an EMBL/GenBank/DDBJ whole genome shotgun (WGS) entry which is preliminary data.</text>
</comment>
<dbReference type="InterPro" id="IPR001279">
    <property type="entry name" value="Metallo-B-lactamas"/>
</dbReference>
<dbReference type="PANTHER" id="PTHR15032:SF4">
    <property type="entry name" value="N-ACYL-PHOSPHATIDYLETHANOLAMINE-HYDROLYZING PHOSPHOLIPASE D"/>
    <property type="match status" value="1"/>
</dbReference>
<dbReference type="Pfam" id="PF12706">
    <property type="entry name" value="Lactamase_B_2"/>
    <property type="match status" value="2"/>
</dbReference>
<evidence type="ECO:0000313" key="3">
    <source>
        <dbReference type="EMBL" id="KAL1871670.1"/>
    </source>
</evidence>
<feature type="region of interest" description="Disordered" evidence="1">
    <location>
        <begin position="1"/>
        <end position="35"/>
    </location>
</feature>
<name>A0ABR3X758_9PEZI</name>
<dbReference type="PANTHER" id="PTHR15032">
    <property type="entry name" value="N-ACYL-PHOSPHATIDYLETHANOLAMINE-HYDROLYZING PHOSPHOLIPASE D"/>
    <property type="match status" value="1"/>
</dbReference>
<accession>A0ABR3X758</accession>
<dbReference type="Gene3D" id="3.60.15.10">
    <property type="entry name" value="Ribonuclease Z/Hydroxyacylglutathione hydrolase-like"/>
    <property type="match status" value="1"/>
</dbReference>
<sequence length="395" mass="43522">MPYSISVNQPSLGAVPEDAKSKPHHVKNNDGSLNKFRNPHPSYKAAFQPWQYPLKAIMGQLDGSMVMPAPKGETVPIRAPSLLSSRTGSQDLRTTWLGHACHYAEYPSGLRVLFDPVMEDRCSPFTFMGPRRYTRRACGVADLPSLDAVFISHNHYDHLSLLTVQEIKARFPHAHFFVGLGLAAWFRASGVDNVTEMDWWEDAEVTVRPDDGDGDAAKGEITATVSCLPAQHGSARSPFDHEKTLWCSWAVKSGGKAVYFAGDTGYRTVPAEDISSSGEDGSHDFSKELLAHLPTNPDFAEIGALRGPFDLGLIPIGAYAPRLLMSPLHACPADAVEIFRDTRCRRALAIHWGTWALTSEPVMEPPQRLREALRLRGIAEEGVFDVCDIGETRVF</sequence>
<proteinExistence type="predicted"/>
<evidence type="ECO:0000256" key="1">
    <source>
        <dbReference type="SAM" id="MobiDB-lite"/>
    </source>
</evidence>
<dbReference type="SUPFAM" id="SSF56281">
    <property type="entry name" value="Metallo-hydrolase/oxidoreductase"/>
    <property type="match status" value="1"/>
</dbReference>
<feature type="domain" description="Metallo-beta-lactamase" evidence="2">
    <location>
        <begin position="300"/>
        <end position="352"/>
    </location>
</feature>
<evidence type="ECO:0000313" key="4">
    <source>
        <dbReference type="Proteomes" id="UP001583177"/>
    </source>
</evidence>
<organism evidence="3 4">
    <name type="scientific">Diaporthe australafricana</name>
    <dbReference type="NCBI Taxonomy" id="127596"/>
    <lineage>
        <taxon>Eukaryota</taxon>
        <taxon>Fungi</taxon>
        <taxon>Dikarya</taxon>
        <taxon>Ascomycota</taxon>
        <taxon>Pezizomycotina</taxon>
        <taxon>Sordariomycetes</taxon>
        <taxon>Sordariomycetidae</taxon>
        <taxon>Diaporthales</taxon>
        <taxon>Diaporthaceae</taxon>
        <taxon>Diaporthe</taxon>
    </lineage>
</organism>
<keyword evidence="4" id="KW-1185">Reference proteome</keyword>
<dbReference type="EMBL" id="JAWRVE010000032">
    <property type="protein sequence ID" value="KAL1871670.1"/>
    <property type="molecule type" value="Genomic_DNA"/>
</dbReference>
<dbReference type="InterPro" id="IPR036866">
    <property type="entry name" value="RibonucZ/Hydroxyglut_hydro"/>
</dbReference>
<dbReference type="Proteomes" id="UP001583177">
    <property type="component" value="Unassembled WGS sequence"/>
</dbReference>
<reference evidence="3 4" key="1">
    <citation type="journal article" date="2024" name="IMA Fungus">
        <title>IMA Genome - F19 : A genome assembly and annotation guide to empower mycologists, including annotated draft genome sequences of Ceratocystis pirilliformis, Diaporthe australafricana, Fusarium ophioides, Paecilomyces lecythidis, and Sporothrix stenoceras.</title>
        <authorList>
            <person name="Aylward J."/>
            <person name="Wilson A.M."/>
            <person name="Visagie C.M."/>
            <person name="Spraker J."/>
            <person name="Barnes I."/>
            <person name="Buitendag C."/>
            <person name="Ceriani C."/>
            <person name="Del Mar Angel L."/>
            <person name="du Plessis D."/>
            <person name="Fuchs T."/>
            <person name="Gasser K."/>
            <person name="Kramer D."/>
            <person name="Li W."/>
            <person name="Munsamy K."/>
            <person name="Piso A."/>
            <person name="Price J.L."/>
            <person name="Sonnekus B."/>
            <person name="Thomas C."/>
            <person name="van der Nest A."/>
            <person name="van Dijk A."/>
            <person name="van Heerden A."/>
            <person name="van Vuuren N."/>
            <person name="Yilmaz N."/>
            <person name="Duong T.A."/>
            <person name="van der Merwe N.A."/>
            <person name="Wingfield M.J."/>
            <person name="Wingfield B.D."/>
        </authorList>
    </citation>
    <scope>NUCLEOTIDE SEQUENCE [LARGE SCALE GENOMIC DNA]</scope>
    <source>
        <strain evidence="3 4">CMW 18300</strain>
    </source>
</reference>
<evidence type="ECO:0000259" key="2">
    <source>
        <dbReference type="Pfam" id="PF12706"/>
    </source>
</evidence>
<feature type="domain" description="Metallo-beta-lactamase" evidence="2">
    <location>
        <begin position="111"/>
        <end position="268"/>
    </location>
</feature>
<protein>
    <recommendedName>
        <fullName evidence="2">Metallo-beta-lactamase domain-containing protein</fullName>
    </recommendedName>
</protein>
<gene>
    <name evidence="3" type="ORF">Daus18300_004670</name>
</gene>
<feature type="compositionally biased region" description="Polar residues" evidence="1">
    <location>
        <begin position="1"/>
        <end position="11"/>
    </location>
</feature>